<gene>
    <name evidence="2" type="ORF">SAMN05216266_102255</name>
</gene>
<organism evidence="2 3">
    <name type="scientific">Amycolatopsis marina</name>
    <dbReference type="NCBI Taxonomy" id="490629"/>
    <lineage>
        <taxon>Bacteria</taxon>
        <taxon>Bacillati</taxon>
        <taxon>Actinomycetota</taxon>
        <taxon>Actinomycetes</taxon>
        <taxon>Pseudonocardiales</taxon>
        <taxon>Pseudonocardiaceae</taxon>
        <taxon>Amycolatopsis</taxon>
    </lineage>
</organism>
<dbReference type="Pfam" id="PF00480">
    <property type="entry name" value="ROK"/>
    <property type="match status" value="1"/>
</dbReference>
<dbReference type="PANTHER" id="PTHR18964">
    <property type="entry name" value="ROK (REPRESSOR, ORF, KINASE) FAMILY"/>
    <property type="match status" value="1"/>
</dbReference>
<dbReference type="SUPFAM" id="SSF53067">
    <property type="entry name" value="Actin-like ATPase domain"/>
    <property type="match status" value="1"/>
</dbReference>
<proteinExistence type="inferred from homology"/>
<reference evidence="3" key="1">
    <citation type="submission" date="2016-10" db="EMBL/GenBank/DDBJ databases">
        <authorList>
            <person name="Varghese N."/>
            <person name="Submissions S."/>
        </authorList>
    </citation>
    <scope>NUCLEOTIDE SEQUENCE [LARGE SCALE GENOMIC DNA]</scope>
    <source>
        <strain evidence="3">CGMCC 4.3568</strain>
    </source>
</reference>
<dbReference type="InterPro" id="IPR000600">
    <property type="entry name" value="ROK"/>
</dbReference>
<accession>A0A1I0WWN6</accession>
<keyword evidence="2" id="KW-0418">Kinase</keyword>
<evidence type="ECO:0000313" key="3">
    <source>
        <dbReference type="Proteomes" id="UP000243799"/>
    </source>
</evidence>
<keyword evidence="3" id="KW-1185">Reference proteome</keyword>
<dbReference type="EMBL" id="FOKG01000002">
    <property type="protein sequence ID" value="SFA92827.1"/>
    <property type="molecule type" value="Genomic_DNA"/>
</dbReference>
<protein>
    <submittedName>
        <fullName evidence="2">Glucokinase</fullName>
    </submittedName>
</protein>
<dbReference type="Gene3D" id="3.30.420.40">
    <property type="match status" value="2"/>
</dbReference>
<evidence type="ECO:0000256" key="1">
    <source>
        <dbReference type="ARBA" id="ARBA00006479"/>
    </source>
</evidence>
<comment type="similarity">
    <text evidence="1">Belongs to the ROK (NagC/XylR) family.</text>
</comment>
<dbReference type="OrthoDB" id="9810372at2"/>
<dbReference type="PANTHER" id="PTHR18964:SF149">
    <property type="entry name" value="BIFUNCTIONAL UDP-N-ACETYLGLUCOSAMINE 2-EPIMERASE_N-ACETYLMANNOSAMINE KINASE"/>
    <property type="match status" value="1"/>
</dbReference>
<dbReference type="InterPro" id="IPR043129">
    <property type="entry name" value="ATPase_NBD"/>
</dbReference>
<dbReference type="Proteomes" id="UP000243799">
    <property type="component" value="Unassembled WGS sequence"/>
</dbReference>
<keyword evidence="2" id="KW-0808">Transferase</keyword>
<dbReference type="GO" id="GO:0016301">
    <property type="term" value="F:kinase activity"/>
    <property type="evidence" value="ECO:0007669"/>
    <property type="project" value="UniProtKB-KW"/>
</dbReference>
<dbReference type="STRING" id="490629.SAMN05216266_102255"/>
<evidence type="ECO:0000313" key="2">
    <source>
        <dbReference type="EMBL" id="SFA92827.1"/>
    </source>
</evidence>
<name>A0A1I0WWN6_9PSEU</name>
<dbReference type="AlphaFoldDB" id="A0A1I0WWN6"/>
<sequence>MNVPVVAAFDVGGSSIKAALLDAAGSRIAALRRAVPAAAQGVVSAVAVADEIADMAREMSTASGLRPVAAGAVVPGIVDEEAGIARFAANLGWRDVPFAAMLRDRLGVPVAFGHDVSAGGLAEWRLGAARGYRDVAVVPVGTGIAAALLLDGRPYRAGGHAGELGHVDIGHGLPCGCGAVGCLEVVASAGGIARRYGERAGVAATGAAEVLRAAEAGDTIAAEIVRDATEGLGKGLRVLATLVAPEVVVLGGGLFEAGSVLLDPVGRWLSANLPFQRVPRLVLAELGAEAGCLGAGLMALEVAGR</sequence>
<dbReference type="RefSeq" id="WP_091670436.1">
    <property type="nucleotide sequence ID" value="NZ_FOKG01000002.1"/>
</dbReference>